<dbReference type="Gene3D" id="3.30.1120.10">
    <property type="match status" value="1"/>
</dbReference>
<feature type="chain" id="PRO_5021916183" evidence="5">
    <location>
        <begin position="31"/>
        <end position="508"/>
    </location>
</feature>
<evidence type="ECO:0000313" key="7">
    <source>
        <dbReference type="EMBL" id="QDU44340.1"/>
    </source>
</evidence>
<organism evidence="7 8">
    <name type="scientific">Symmachiella dynata</name>
    <dbReference type="NCBI Taxonomy" id="2527995"/>
    <lineage>
        <taxon>Bacteria</taxon>
        <taxon>Pseudomonadati</taxon>
        <taxon>Planctomycetota</taxon>
        <taxon>Planctomycetia</taxon>
        <taxon>Planctomycetales</taxon>
        <taxon>Planctomycetaceae</taxon>
        <taxon>Symmachiella</taxon>
    </lineage>
</organism>
<name>A0A517ZPJ8_9PLAN</name>
<dbReference type="InterPro" id="IPR000917">
    <property type="entry name" value="Sulfatase_N"/>
</dbReference>
<evidence type="ECO:0000256" key="3">
    <source>
        <dbReference type="ARBA" id="ARBA00022801"/>
    </source>
</evidence>
<dbReference type="Pfam" id="PF00884">
    <property type="entry name" value="Sulfatase"/>
    <property type="match status" value="1"/>
</dbReference>
<dbReference type="PANTHER" id="PTHR42693:SF53">
    <property type="entry name" value="ENDO-4-O-SULFATASE"/>
    <property type="match status" value="1"/>
</dbReference>
<dbReference type="PANTHER" id="PTHR42693">
    <property type="entry name" value="ARYLSULFATASE FAMILY MEMBER"/>
    <property type="match status" value="1"/>
</dbReference>
<dbReference type="InterPro" id="IPR017850">
    <property type="entry name" value="Alkaline_phosphatase_core_sf"/>
</dbReference>
<gene>
    <name evidence="7" type="primary">atsA_22</name>
    <name evidence="7" type="ORF">Mal52_28200</name>
</gene>
<evidence type="ECO:0000256" key="1">
    <source>
        <dbReference type="ARBA" id="ARBA00008779"/>
    </source>
</evidence>
<evidence type="ECO:0000256" key="4">
    <source>
        <dbReference type="ARBA" id="ARBA00022837"/>
    </source>
</evidence>
<keyword evidence="3 7" id="KW-0378">Hydrolase</keyword>
<dbReference type="CDD" id="cd16143">
    <property type="entry name" value="ARS_like"/>
    <property type="match status" value="1"/>
</dbReference>
<dbReference type="Proteomes" id="UP000319383">
    <property type="component" value="Chromosome"/>
</dbReference>
<proteinExistence type="inferred from homology"/>
<evidence type="ECO:0000313" key="8">
    <source>
        <dbReference type="Proteomes" id="UP000319383"/>
    </source>
</evidence>
<comment type="similarity">
    <text evidence="1">Belongs to the sulfatase family.</text>
</comment>
<evidence type="ECO:0000259" key="6">
    <source>
        <dbReference type="Pfam" id="PF00884"/>
    </source>
</evidence>
<reference evidence="7 8" key="1">
    <citation type="submission" date="2019-02" db="EMBL/GenBank/DDBJ databases">
        <title>Deep-cultivation of Planctomycetes and their phenomic and genomic characterization uncovers novel biology.</title>
        <authorList>
            <person name="Wiegand S."/>
            <person name="Jogler M."/>
            <person name="Boedeker C."/>
            <person name="Pinto D."/>
            <person name="Vollmers J."/>
            <person name="Rivas-Marin E."/>
            <person name="Kohn T."/>
            <person name="Peeters S.H."/>
            <person name="Heuer A."/>
            <person name="Rast P."/>
            <person name="Oberbeckmann S."/>
            <person name="Bunk B."/>
            <person name="Jeske O."/>
            <person name="Meyerdierks A."/>
            <person name="Storesund J.E."/>
            <person name="Kallscheuer N."/>
            <person name="Luecker S."/>
            <person name="Lage O.M."/>
            <person name="Pohl T."/>
            <person name="Merkel B.J."/>
            <person name="Hornburger P."/>
            <person name="Mueller R.-W."/>
            <person name="Bruemmer F."/>
            <person name="Labrenz M."/>
            <person name="Spormann A.M."/>
            <person name="Op den Camp H."/>
            <person name="Overmann J."/>
            <person name="Amann R."/>
            <person name="Jetten M.S.M."/>
            <person name="Mascher T."/>
            <person name="Medema M.H."/>
            <person name="Devos D.P."/>
            <person name="Kaster A.-K."/>
            <person name="Ovreas L."/>
            <person name="Rohde M."/>
            <person name="Galperin M.Y."/>
            <person name="Jogler C."/>
        </authorList>
    </citation>
    <scope>NUCLEOTIDE SEQUENCE [LARGE SCALE GENOMIC DNA]</scope>
    <source>
        <strain evidence="7 8">Mal52</strain>
    </source>
</reference>
<keyword evidence="2" id="KW-0479">Metal-binding</keyword>
<dbReference type="GO" id="GO:0046872">
    <property type="term" value="F:metal ion binding"/>
    <property type="evidence" value="ECO:0007669"/>
    <property type="project" value="UniProtKB-KW"/>
</dbReference>
<dbReference type="InterPro" id="IPR050738">
    <property type="entry name" value="Sulfatase"/>
</dbReference>
<evidence type="ECO:0000256" key="2">
    <source>
        <dbReference type="ARBA" id="ARBA00022723"/>
    </source>
</evidence>
<dbReference type="Gene3D" id="3.40.720.10">
    <property type="entry name" value="Alkaline Phosphatase, subunit A"/>
    <property type="match status" value="1"/>
</dbReference>
<keyword evidence="5" id="KW-0732">Signal</keyword>
<dbReference type="EMBL" id="CP036276">
    <property type="protein sequence ID" value="QDU44340.1"/>
    <property type="molecule type" value="Genomic_DNA"/>
</dbReference>
<dbReference type="KEGG" id="sdyn:Mal52_28200"/>
<dbReference type="EC" id="3.1.6.1" evidence="7"/>
<feature type="signal peptide" evidence="5">
    <location>
        <begin position="1"/>
        <end position="30"/>
    </location>
</feature>
<dbReference type="InterPro" id="IPR024607">
    <property type="entry name" value="Sulfatase_CS"/>
</dbReference>
<evidence type="ECO:0000256" key="5">
    <source>
        <dbReference type="SAM" id="SignalP"/>
    </source>
</evidence>
<dbReference type="AlphaFoldDB" id="A0A517ZPJ8"/>
<dbReference type="PROSITE" id="PS00523">
    <property type="entry name" value="SULFATASE_1"/>
    <property type="match status" value="1"/>
</dbReference>
<accession>A0A517ZPJ8</accession>
<keyword evidence="4" id="KW-0106">Calcium</keyword>
<keyword evidence="8" id="KW-1185">Reference proteome</keyword>
<sequence precursor="true">MKFANTVRDRILAGLIVALTGLLSASPVVAEQPPNIIFILADDLGSGDLGCYNPDSKTATPAIDELAAEGMMFRDAHSPSSVCSPTRYGVLTGRYAWRSRLKSGVLWGYSRSLIRPERTTVASFLKTQDYATACVGKWHLGFQASHLNAPDLPPANKVIAGDDPHAVDYSKPLTPGPTTVGFDYFFGIPASLDMDPYVFVENDRPLEQPTDTVAASKHRRQDGGGFWRGGPVAPSFRHVDVLPELAKRATAWIDKQTAEQPFFLYLPLSAPHTPWLPTDEFRGRSAAGDYGDFVMQVDAVVGAVVRALEQGGHAENTLIIVTSDNGSHWPVGDIKKWGHAANLHYRGQKADIWEGGHRVPFIAAWPGHIAPGSVSDETICLTDLLATIAAISDSVLPDDTGEDSFSLLPVLLGKKREHPIRDSTVHHSADGTFAIRSGKWKLIPNNLGSGGFTKPRRVKPQPDGPHGQLYNLEKDPSEQHNVWAEHPEVVLRLSAELAKIRTTGRSRI</sequence>
<protein>
    <submittedName>
        <fullName evidence="7">Arylsulfatase</fullName>
        <ecNumber evidence="7">3.1.6.1</ecNumber>
    </submittedName>
</protein>
<dbReference type="RefSeq" id="WP_145376714.1">
    <property type="nucleotide sequence ID" value="NZ_CP036276.1"/>
</dbReference>
<dbReference type="SUPFAM" id="SSF53649">
    <property type="entry name" value="Alkaline phosphatase-like"/>
    <property type="match status" value="1"/>
</dbReference>
<feature type="domain" description="Sulfatase N-terminal" evidence="6">
    <location>
        <begin position="34"/>
        <end position="390"/>
    </location>
</feature>
<dbReference type="GO" id="GO:0004065">
    <property type="term" value="F:arylsulfatase activity"/>
    <property type="evidence" value="ECO:0007669"/>
    <property type="project" value="UniProtKB-EC"/>
</dbReference>